<comment type="caution">
    <text evidence="2">The sequence shown here is derived from an EMBL/GenBank/DDBJ whole genome shotgun (WGS) entry which is preliminary data.</text>
</comment>
<reference evidence="2" key="1">
    <citation type="submission" date="2023-01" db="EMBL/GenBank/DDBJ databases">
        <title>Exophiala dermititidis isolated from Cystic Fibrosis Patient.</title>
        <authorList>
            <person name="Kurbessoian T."/>
            <person name="Crocker A."/>
            <person name="Murante D."/>
            <person name="Hogan D.A."/>
            <person name="Stajich J.E."/>
        </authorList>
    </citation>
    <scope>NUCLEOTIDE SEQUENCE</scope>
    <source>
        <strain evidence="2">Ex8</strain>
    </source>
</reference>
<name>A0AAN6IYP8_EXODE</name>
<dbReference type="EMBL" id="JAJGCB010000001">
    <property type="protein sequence ID" value="KAJ8995597.1"/>
    <property type="molecule type" value="Genomic_DNA"/>
</dbReference>
<sequence>MDNIGNMIAPAQPQQGGPSRENDPPPAEPSTQTKKAEKGKKPKKPALPVFHKLEAGFQWWVEDGESVSSRNARIKNQVAIGPGKVLLPAERVALGLNELCCERGLGKVYVFLPYAGYVLYSRLASTHAFAAIPELLYIPEDWDDEDRRRWKDLKPERQLSLIHSRNGMIPHDMAVVPFAVNLWESKGLSYPLFETHALTQAPVLVCIGQRPERMYVGRRDQMQYGVTKSVKKVTMRRRAEYWGSTPAKIVYQAMARDRGHFQVHGGRGILGALDELYEWRHRSQGTSDGDVVMRYGALREMLIEAGRQAAEVGQPYGTTGDISWVIRSAA</sequence>
<organism evidence="2 3">
    <name type="scientific">Exophiala dermatitidis</name>
    <name type="common">Black yeast-like fungus</name>
    <name type="synonym">Wangiella dermatitidis</name>
    <dbReference type="NCBI Taxonomy" id="5970"/>
    <lineage>
        <taxon>Eukaryota</taxon>
        <taxon>Fungi</taxon>
        <taxon>Dikarya</taxon>
        <taxon>Ascomycota</taxon>
        <taxon>Pezizomycotina</taxon>
        <taxon>Eurotiomycetes</taxon>
        <taxon>Chaetothyriomycetidae</taxon>
        <taxon>Chaetothyriales</taxon>
        <taxon>Herpotrichiellaceae</taxon>
        <taxon>Exophiala</taxon>
    </lineage>
</organism>
<dbReference type="AlphaFoldDB" id="A0AAN6IYP8"/>
<accession>A0AAN6IYP8</accession>
<feature type="region of interest" description="Disordered" evidence="1">
    <location>
        <begin position="1"/>
        <end position="45"/>
    </location>
</feature>
<gene>
    <name evidence="2" type="ORF">HRR80_000362</name>
</gene>
<evidence type="ECO:0000256" key="1">
    <source>
        <dbReference type="SAM" id="MobiDB-lite"/>
    </source>
</evidence>
<protein>
    <submittedName>
        <fullName evidence="2">Uncharacterized protein</fullName>
    </submittedName>
</protein>
<evidence type="ECO:0000313" key="3">
    <source>
        <dbReference type="Proteomes" id="UP001161757"/>
    </source>
</evidence>
<proteinExistence type="predicted"/>
<evidence type="ECO:0000313" key="2">
    <source>
        <dbReference type="EMBL" id="KAJ8995597.1"/>
    </source>
</evidence>
<dbReference type="Proteomes" id="UP001161757">
    <property type="component" value="Unassembled WGS sequence"/>
</dbReference>